<organism evidence="1 2">
    <name type="scientific">Aeromonas veronii</name>
    <dbReference type="NCBI Taxonomy" id="654"/>
    <lineage>
        <taxon>Bacteria</taxon>
        <taxon>Pseudomonadati</taxon>
        <taxon>Pseudomonadota</taxon>
        <taxon>Gammaproteobacteria</taxon>
        <taxon>Aeromonadales</taxon>
        <taxon>Aeromonadaceae</taxon>
        <taxon>Aeromonas</taxon>
    </lineage>
</organism>
<dbReference type="PANTHER" id="PTHR38785">
    <property type="entry name" value="HOMOLOG OF VIRK"/>
    <property type="match status" value="1"/>
</dbReference>
<name>A0A1Q8F7I5_AERVE</name>
<accession>A0A1Q8F7I5</accession>
<dbReference type="PANTHER" id="PTHR38785:SF1">
    <property type="entry name" value="HOMOLOG OF VIRK"/>
    <property type="match status" value="1"/>
</dbReference>
<dbReference type="Pfam" id="PF04393">
    <property type="entry name" value="DUF535"/>
    <property type="match status" value="1"/>
</dbReference>
<proteinExistence type="predicted"/>
<reference evidence="1 2" key="1">
    <citation type="submission" date="2019-10" db="EMBL/GenBank/DDBJ databases">
        <authorList>
            <person name="Karimi E."/>
        </authorList>
    </citation>
    <scope>NUCLEOTIDE SEQUENCE [LARGE SCALE GENOMIC DNA]</scope>
    <source>
        <strain evidence="1">Aeromonas sp. 8C</strain>
    </source>
</reference>
<evidence type="ECO:0008006" key="3">
    <source>
        <dbReference type="Google" id="ProtNLM"/>
    </source>
</evidence>
<dbReference type="Proteomes" id="UP000439123">
    <property type="component" value="Unassembled WGS sequence"/>
</dbReference>
<gene>
    <name evidence="1" type="ORF">AERO8C_50033</name>
</gene>
<protein>
    <recommendedName>
        <fullName evidence="3">DUF535 domain-containing protein</fullName>
    </recommendedName>
</protein>
<evidence type="ECO:0000313" key="2">
    <source>
        <dbReference type="Proteomes" id="UP000439123"/>
    </source>
</evidence>
<dbReference type="InterPro" id="IPR007488">
    <property type="entry name" value="DUF535"/>
</dbReference>
<dbReference type="GO" id="GO:0006974">
    <property type="term" value="P:DNA damage response"/>
    <property type="evidence" value="ECO:0007669"/>
    <property type="project" value="TreeGrafter"/>
</dbReference>
<dbReference type="EMBL" id="CABWLC010000018">
    <property type="protein sequence ID" value="VXA87122.1"/>
    <property type="molecule type" value="Genomic_DNA"/>
</dbReference>
<dbReference type="AlphaFoldDB" id="A0A1Q8F7I5"/>
<sequence length="297" mass="33698">MSSHLSHLRTLARRLHPVEESGHLIRRAKYVGRLWLNPGARALYRQQQEQPLLAQAISRFPDILEKPIHPYRHKGLRKRLRAGLISGHYQQLARQLPKAQQLAIYSGRGLLLAQWQSDKLTAPLTLQLDYQTHMGKEGEMSLTLKLGDAALYYMALNLRPAPNPTLEICSLQGGKGQSEEIKLVTKACGGLRPMSLLVYMAAELARGLACKSLLGIRTQSHVYQSSKRTADRVKFDLDGLWQEHQGCVQDELWMNLPLEVPRKTLEEIPSRKRASYKARYQLLDQLGSELQANLLRS</sequence>
<evidence type="ECO:0000313" key="1">
    <source>
        <dbReference type="EMBL" id="VXA87122.1"/>
    </source>
</evidence>
<accession>A0A653L8M5</accession>
<dbReference type="OrthoDB" id="6835762at2"/>
<dbReference type="RefSeq" id="WP_075114583.1">
    <property type="nucleotide sequence ID" value="NZ_CAWMVB010000007.1"/>
</dbReference>